<feature type="compositionally biased region" description="Low complexity" evidence="1">
    <location>
        <begin position="93"/>
        <end position="103"/>
    </location>
</feature>
<feature type="chain" id="PRO_5036915227" description="FMN-binding protein" evidence="2">
    <location>
        <begin position="32"/>
        <end position="201"/>
    </location>
</feature>
<keyword evidence="2" id="KW-0732">Signal</keyword>
<protein>
    <recommendedName>
        <fullName evidence="5">FMN-binding protein</fullName>
    </recommendedName>
</protein>
<gene>
    <name evidence="3" type="ORF">KC614_02005</name>
</gene>
<name>A0A955LKI0_UNCKA</name>
<feature type="compositionally biased region" description="Polar residues" evidence="1">
    <location>
        <begin position="83"/>
        <end position="92"/>
    </location>
</feature>
<sequence length="201" mass="21437">MKKERNHNKKAATIIAAGSLGLLGVSSIVSAALKNINAGDFNFDDSEITNNLEMLPTQITISSTVTPTPSLDINETVTATPTLPAIPSQSSGPTATPTPQKTTKYLDGTYTTQVSYFVEGHREVMDIVLTIQNDTVTGYTINRVSGSNQSSIYINTFYSESNPKVVGSSLDSNFSNTRVSGATLVYNAFLQAVSSTKTKAQ</sequence>
<evidence type="ECO:0000313" key="4">
    <source>
        <dbReference type="Proteomes" id="UP000751518"/>
    </source>
</evidence>
<reference evidence="3" key="2">
    <citation type="journal article" date="2021" name="Microbiome">
        <title>Successional dynamics and alternative stable states in a saline activated sludge microbial community over 9 years.</title>
        <authorList>
            <person name="Wang Y."/>
            <person name="Ye J."/>
            <person name="Ju F."/>
            <person name="Liu L."/>
            <person name="Boyd J.A."/>
            <person name="Deng Y."/>
            <person name="Parks D.H."/>
            <person name="Jiang X."/>
            <person name="Yin X."/>
            <person name="Woodcroft B.J."/>
            <person name="Tyson G.W."/>
            <person name="Hugenholtz P."/>
            <person name="Polz M.F."/>
            <person name="Zhang T."/>
        </authorList>
    </citation>
    <scope>NUCLEOTIDE SEQUENCE</scope>
    <source>
        <strain evidence="3">HKST-UBA03</strain>
    </source>
</reference>
<dbReference type="Proteomes" id="UP000751518">
    <property type="component" value="Unassembled WGS sequence"/>
</dbReference>
<comment type="caution">
    <text evidence="3">The sequence shown here is derived from an EMBL/GenBank/DDBJ whole genome shotgun (WGS) entry which is preliminary data.</text>
</comment>
<evidence type="ECO:0000256" key="1">
    <source>
        <dbReference type="SAM" id="MobiDB-lite"/>
    </source>
</evidence>
<proteinExistence type="predicted"/>
<reference evidence="3" key="1">
    <citation type="submission" date="2020-04" db="EMBL/GenBank/DDBJ databases">
        <authorList>
            <person name="Zhang T."/>
        </authorList>
    </citation>
    <scope>NUCLEOTIDE SEQUENCE</scope>
    <source>
        <strain evidence="3">HKST-UBA03</strain>
    </source>
</reference>
<evidence type="ECO:0008006" key="5">
    <source>
        <dbReference type="Google" id="ProtNLM"/>
    </source>
</evidence>
<feature type="region of interest" description="Disordered" evidence="1">
    <location>
        <begin position="83"/>
        <end position="103"/>
    </location>
</feature>
<feature type="signal peptide" evidence="2">
    <location>
        <begin position="1"/>
        <end position="31"/>
    </location>
</feature>
<evidence type="ECO:0000256" key="2">
    <source>
        <dbReference type="SAM" id="SignalP"/>
    </source>
</evidence>
<organism evidence="3 4">
    <name type="scientific">candidate division WWE3 bacterium</name>
    <dbReference type="NCBI Taxonomy" id="2053526"/>
    <lineage>
        <taxon>Bacteria</taxon>
        <taxon>Katanobacteria</taxon>
    </lineage>
</organism>
<accession>A0A955LKI0</accession>
<dbReference type="EMBL" id="JAGQKZ010000011">
    <property type="protein sequence ID" value="MCA9391957.1"/>
    <property type="molecule type" value="Genomic_DNA"/>
</dbReference>
<dbReference type="AlphaFoldDB" id="A0A955LKI0"/>
<evidence type="ECO:0000313" key="3">
    <source>
        <dbReference type="EMBL" id="MCA9391957.1"/>
    </source>
</evidence>